<organism evidence="1 2">
    <name type="scientific">Haemophilus influenzae</name>
    <dbReference type="NCBI Taxonomy" id="727"/>
    <lineage>
        <taxon>Bacteria</taxon>
        <taxon>Pseudomonadati</taxon>
        <taxon>Pseudomonadota</taxon>
        <taxon>Gammaproteobacteria</taxon>
        <taxon>Pasteurellales</taxon>
        <taxon>Pasteurellaceae</taxon>
        <taxon>Haemophilus</taxon>
    </lineage>
</organism>
<keyword evidence="1" id="KW-0808">Transferase</keyword>
<accession>A0A2X1PT72</accession>
<reference evidence="1 2" key="1">
    <citation type="submission" date="2018-06" db="EMBL/GenBank/DDBJ databases">
        <authorList>
            <consortium name="Pathogen Informatics"/>
            <person name="Doyle S."/>
        </authorList>
    </citation>
    <scope>NUCLEOTIDE SEQUENCE [LARGE SCALE GENOMIC DNA]</scope>
    <source>
        <strain evidence="1 2">NCTC11872</strain>
    </source>
</reference>
<name>A0A2X1PT72_HAEIF</name>
<dbReference type="EC" id="2.3.1.30" evidence="1"/>
<protein>
    <submittedName>
        <fullName evidence="1">Serine acetyltransferase</fullName>
        <ecNumber evidence="1">2.3.1.30</ecNumber>
    </submittedName>
</protein>
<dbReference type="PANTHER" id="PTHR42811">
    <property type="entry name" value="SERINE ACETYLTRANSFERASE"/>
    <property type="match status" value="1"/>
</dbReference>
<gene>
    <name evidence="1" type="primary">cysE_2</name>
    <name evidence="1" type="ORF">NCTC11872_00063</name>
</gene>
<dbReference type="SUPFAM" id="SSF51161">
    <property type="entry name" value="Trimeric LpxA-like enzymes"/>
    <property type="match status" value="1"/>
</dbReference>
<sequence>MQQVLLWGETSVIENDVSILQGVTLGGTGKESGDRHPKVREGVYDWGGCKNSR</sequence>
<keyword evidence="1" id="KW-0012">Acyltransferase</keyword>
<dbReference type="EMBL" id="UASK01000001">
    <property type="protein sequence ID" value="SPX40495.1"/>
    <property type="molecule type" value="Genomic_DNA"/>
</dbReference>
<evidence type="ECO:0000313" key="1">
    <source>
        <dbReference type="EMBL" id="SPX40495.1"/>
    </source>
</evidence>
<dbReference type="GO" id="GO:0009001">
    <property type="term" value="F:serine O-acetyltransferase activity"/>
    <property type="evidence" value="ECO:0007669"/>
    <property type="project" value="UniProtKB-EC"/>
</dbReference>
<proteinExistence type="predicted"/>
<evidence type="ECO:0000313" key="2">
    <source>
        <dbReference type="Proteomes" id="UP000249936"/>
    </source>
</evidence>
<dbReference type="InterPro" id="IPR011004">
    <property type="entry name" value="Trimer_LpxA-like_sf"/>
</dbReference>
<dbReference type="Gene3D" id="2.160.10.10">
    <property type="entry name" value="Hexapeptide repeat proteins"/>
    <property type="match status" value="1"/>
</dbReference>
<dbReference type="Proteomes" id="UP000249936">
    <property type="component" value="Unassembled WGS sequence"/>
</dbReference>
<dbReference type="AlphaFoldDB" id="A0A2X1PT72"/>